<dbReference type="PANTHER" id="PTHR23407">
    <property type="entry name" value="ATPASE INHIBITOR/5-FORMYLTETRAHYDROFOLATE CYCLO-LIGASE"/>
    <property type="match status" value="1"/>
</dbReference>
<reference evidence="7" key="1">
    <citation type="submission" date="2017-10" db="EMBL/GenBank/DDBJ databases">
        <title>Campylobacter species from seals.</title>
        <authorList>
            <person name="Gilbert M.J."/>
            <person name="Zomer A.L."/>
            <person name="Timmerman A.J."/>
            <person name="Duim B."/>
            <person name="Wagenaar J.A."/>
        </authorList>
    </citation>
    <scope>NUCLEOTIDE SEQUENCE [LARGE SCALE GENOMIC DNA]</scope>
    <source>
        <strain evidence="7">17S00004-5</strain>
    </source>
</reference>
<organism evidence="6 7">
    <name type="scientific">Campylobacter blaseri</name>
    <dbReference type="NCBI Taxonomy" id="2042961"/>
    <lineage>
        <taxon>Bacteria</taxon>
        <taxon>Pseudomonadati</taxon>
        <taxon>Campylobacterota</taxon>
        <taxon>Epsilonproteobacteria</taxon>
        <taxon>Campylobacterales</taxon>
        <taxon>Campylobacteraceae</taxon>
        <taxon>Campylobacter</taxon>
    </lineage>
</organism>
<protein>
    <recommendedName>
        <fullName evidence="5">5-formyltetrahydrofolate cyclo-ligase</fullName>
        <ecNumber evidence="5">6.3.3.2</ecNumber>
    </recommendedName>
</protein>
<evidence type="ECO:0000256" key="2">
    <source>
        <dbReference type="ARBA" id="ARBA00022741"/>
    </source>
</evidence>
<dbReference type="Pfam" id="PF01812">
    <property type="entry name" value="5-FTHF_cyc-lig"/>
    <property type="match status" value="1"/>
</dbReference>
<evidence type="ECO:0000256" key="1">
    <source>
        <dbReference type="ARBA" id="ARBA00010638"/>
    </source>
</evidence>
<dbReference type="GO" id="GO:0046872">
    <property type="term" value="F:metal ion binding"/>
    <property type="evidence" value="ECO:0007669"/>
    <property type="project" value="UniProtKB-KW"/>
</dbReference>
<feature type="binding site" evidence="4">
    <location>
        <begin position="129"/>
        <end position="137"/>
    </location>
    <ligand>
        <name>ATP</name>
        <dbReference type="ChEBI" id="CHEBI:30616"/>
    </ligand>
</feature>
<keyword evidence="3 4" id="KW-0067">ATP-binding</keyword>
<dbReference type="GO" id="GO:0035999">
    <property type="term" value="P:tetrahydrofolate interconversion"/>
    <property type="evidence" value="ECO:0007669"/>
    <property type="project" value="TreeGrafter"/>
</dbReference>
<comment type="similarity">
    <text evidence="1 5">Belongs to the 5-formyltetrahydrofolate cyclo-ligase family.</text>
</comment>
<dbReference type="SUPFAM" id="SSF100950">
    <property type="entry name" value="NagB/RpiA/CoA transferase-like"/>
    <property type="match status" value="1"/>
</dbReference>
<comment type="caution">
    <text evidence="6">The sequence shown here is derived from an EMBL/GenBank/DDBJ whole genome shotgun (WGS) entry which is preliminary data.</text>
</comment>
<keyword evidence="5" id="KW-0479">Metal-binding</keyword>
<dbReference type="InterPro" id="IPR037171">
    <property type="entry name" value="NagB/RpiA_transferase-like"/>
</dbReference>
<dbReference type="EMBL" id="PDHH01000007">
    <property type="protein sequence ID" value="PSM51514.1"/>
    <property type="molecule type" value="Genomic_DNA"/>
</dbReference>
<dbReference type="GO" id="GO:0005524">
    <property type="term" value="F:ATP binding"/>
    <property type="evidence" value="ECO:0007669"/>
    <property type="project" value="UniProtKB-KW"/>
</dbReference>
<accession>A0A2P8QZ36</accession>
<dbReference type="OrthoDB" id="9801938at2"/>
<feature type="binding site" evidence="4">
    <location>
        <position position="53"/>
    </location>
    <ligand>
        <name>substrate</name>
    </ligand>
</feature>
<gene>
    <name evidence="6" type="ORF">CQ405_08090</name>
</gene>
<dbReference type="Gene3D" id="3.40.50.10420">
    <property type="entry name" value="NagB/RpiA/CoA transferase-like"/>
    <property type="match status" value="1"/>
</dbReference>
<dbReference type="GO" id="GO:0030272">
    <property type="term" value="F:5-formyltetrahydrofolate cyclo-ligase activity"/>
    <property type="evidence" value="ECO:0007669"/>
    <property type="project" value="UniProtKB-EC"/>
</dbReference>
<dbReference type="InterPro" id="IPR024185">
    <property type="entry name" value="FTHF_cligase-like_sf"/>
</dbReference>
<dbReference type="Proteomes" id="UP000240535">
    <property type="component" value="Unassembled WGS sequence"/>
</dbReference>
<dbReference type="InterPro" id="IPR002698">
    <property type="entry name" value="FTHF_cligase"/>
</dbReference>
<proteinExistence type="inferred from homology"/>
<feature type="binding site" evidence="4">
    <location>
        <position position="58"/>
    </location>
    <ligand>
        <name>substrate</name>
    </ligand>
</feature>
<evidence type="ECO:0000256" key="4">
    <source>
        <dbReference type="PIRSR" id="PIRSR006806-1"/>
    </source>
</evidence>
<keyword evidence="5" id="KW-0460">Magnesium</keyword>
<dbReference type="GO" id="GO:0009396">
    <property type="term" value="P:folic acid-containing compound biosynthetic process"/>
    <property type="evidence" value="ECO:0007669"/>
    <property type="project" value="TreeGrafter"/>
</dbReference>
<dbReference type="EC" id="6.3.3.2" evidence="5"/>
<comment type="cofactor">
    <cofactor evidence="5">
        <name>Mg(2+)</name>
        <dbReference type="ChEBI" id="CHEBI:18420"/>
    </cofactor>
</comment>
<keyword evidence="7" id="KW-1185">Reference proteome</keyword>
<dbReference type="PIRSF" id="PIRSF006806">
    <property type="entry name" value="FTHF_cligase"/>
    <property type="match status" value="1"/>
</dbReference>
<dbReference type="NCBIfam" id="TIGR02727">
    <property type="entry name" value="MTHFS_bact"/>
    <property type="match status" value="1"/>
</dbReference>
<name>A0A2P8QZ36_9BACT</name>
<comment type="catalytic activity">
    <reaction evidence="5">
        <text>(6S)-5-formyl-5,6,7,8-tetrahydrofolate + ATP = (6R)-5,10-methenyltetrahydrofolate + ADP + phosphate</text>
        <dbReference type="Rhea" id="RHEA:10488"/>
        <dbReference type="ChEBI" id="CHEBI:30616"/>
        <dbReference type="ChEBI" id="CHEBI:43474"/>
        <dbReference type="ChEBI" id="CHEBI:57455"/>
        <dbReference type="ChEBI" id="CHEBI:57457"/>
        <dbReference type="ChEBI" id="CHEBI:456216"/>
        <dbReference type="EC" id="6.3.3.2"/>
    </reaction>
</comment>
<feature type="binding site" evidence="4">
    <location>
        <begin position="7"/>
        <end position="11"/>
    </location>
    <ligand>
        <name>ATP</name>
        <dbReference type="ChEBI" id="CHEBI:30616"/>
    </ligand>
</feature>
<dbReference type="PANTHER" id="PTHR23407:SF1">
    <property type="entry name" value="5-FORMYLTETRAHYDROFOLATE CYCLO-LIGASE"/>
    <property type="match status" value="1"/>
</dbReference>
<keyword evidence="6" id="KW-0436">Ligase</keyword>
<evidence type="ECO:0000256" key="3">
    <source>
        <dbReference type="ARBA" id="ARBA00022840"/>
    </source>
</evidence>
<evidence type="ECO:0000313" key="7">
    <source>
        <dbReference type="Proteomes" id="UP000240535"/>
    </source>
</evidence>
<keyword evidence="2 4" id="KW-0547">Nucleotide-binding</keyword>
<sequence length="213" mass="25384">MNRVKNKNDFRKNAKQRIKQEVKTSARCKHYPILKEILAIIKNTNSKRVLLYMPTLYEPNLLVLRRQLARKYEPYIPLIQNISFKMVKLRGPFYKSKFGIKENRYQNEFKKRIDVAIVPVIGVDGKMARVGHGKGYYDIFFSKLKYKPIIIFVEIKDMFTKSYICEDHDIIGDFYITPTKKYLLRGKNDRDYCRIVGRSGRRWNRVFNSQKGK</sequence>
<evidence type="ECO:0000256" key="5">
    <source>
        <dbReference type="RuleBase" id="RU361279"/>
    </source>
</evidence>
<dbReference type="AlphaFoldDB" id="A0A2P8QZ36"/>
<dbReference type="RefSeq" id="WP_106872505.1">
    <property type="nucleotide sequence ID" value="NZ_CP053841.1"/>
</dbReference>
<evidence type="ECO:0000313" key="6">
    <source>
        <dbReference type="EMBL" id="PSM51514.1"/>
    </source>
</evidence>